<dbReference type="AlphaFoldDB" id="A0A1Y2C6M2"/>
<feature type="domain" description="DUF2828" evidence="1">
    <location>
        <begin position="128"/>
        <end position="266"/>
    </location>
</feature>
<comment type="caution">
    <text evidence="3">The sequence shown here is derived from an EMBL/GenBank/DDBJ whole genome shotgun (WGS) entry which is preliminary data.</text>
</comment>
<evidence type="ECO:0000259" key="1">
    <source>
        <dbReference type="Pfam" id="PF11443"/>
    </source>
</evidence>
<protein>
    <submittedName>
        <fullName evidence="3">Uncharacterized protein</fullName>
    </submittedName>
</protein>
<dbReference type="Proteomes" id="UP000193920">
    <property type="component" value="Unassembled WGS sequence"/>
</dbReference>
<evidence type="ECO:0000313" key="4">
    <source>
        <dbReference type="Proteomes" id="UP000193920"/>
    </source>
</evidence>
<dbReference type="PIRSF" id="PIRSF015417">
    <property type="entry name" value="T31B5_30_vWA"/>
    <property type="match status" value="1"/>
</dbReference>
<dbReference type="Gene3D" id="3.40.50.410">
    <property type="entry name" value="von Willebrand factor, type A domain"/>
    <property type="match status" value="1"/>
</dbReference>
<name>A0A1Y2C6M2_9FUNG</name>
<dbReference type="Pfam" id="PF25043">
    <property type="entry name" value="DUF7788"/>
    <property type="match status" value="1"/>
</dbReference>
<dbReference type="Pfam" id="PF11443">
    <property type="entry name" value="DUF2828"/>
    <property type="match status" value="1"/>
</dbReference>
<dbReference type="SUPFAM" id="SSF53300">
    <property type="entry name" value="vWA-like"/>
    <property type="match status" value="1"/>
</dbReference>
<dbReference type="PANTHER" id="PTHR31373">
    <property type="entry name" value="OS06G0652100 PROTEIN"/>
    <property type="match status" value="1"/>
</dbReference>
<reference evidence="3 4" key="1">
    <citation type="submission" date="2016-08" db="EMBL/GenBank/DDBJ databases">
        <title>A Parts List for Fungal Cellulosomes Revealed by Comparative Genomics.</title>
        <authorList>
            <consortium name="DOE Joint Genome Institute"/>
            <person name="Haitjema C.H."/>
            <person name="Gilmore S.P."/>
            <person name="Henske J.K."/>
            <person name="Solomon K.V."/>
            <person name="De Groot R."/>
            <person name="Kuo A."/>
            <person name="Mondo S.J."/>
            <person name="Salamov A.A."/>
            <person name="Labutti K."/>
            <person name="Zhao Z."/>
            <person name="Chiniquy J."/>
            <person name="Barry K."/>
            <person name="Brewer H.M."/>
            <person name="Purvine S.O."/>
            <person name="Wright A.T."/>
            <person name="Boxma B."/>
            <person name="Van Alen T."/>
            <person name="Hackstein J.H."/>
            <person name="Baker S.E."/>
            <person name="Grigoriev I.V."/>
            <person name="O'Malley M.A."/>
        </authorList>
    </citation>
    <scope>NUCLEOTIDE SEQUENCE [LARGE SCALE GENOMIC DNA]</scope>
    <source>
        <strain evidence="3 4">G1</strain>
    </source>
</reference>
<evidence type="ECO:0000313" key="3">
    <source>
        <dbReference type="EMBL" id="ORY42690.1"/>
    </source>
</evidence>
<dbReference type="InterPro" id="IPR011205">
    <property type="entry name" value="UCP015417_vWA"/>
</dbReference>
<gene>
    <name evidence="3" type="ORF">LY90DRAFT_28007</name>
</gene>
<dbReference type="OrthoDB" id="2125018at2759"/>
<dbReference type="InterPro" id="IPR056690">
    <property type="entry name" value="DUF7788"/>
</dbReference>
<sequence length="510" mass="58390">MLATLSQSEVDTTNQLSYTENGAIGYKTSGKELLDINFAISSMRNMNEEDIRRKYLRVFNEDKMLAVKWLFYARDCRSGVGERRLFRICLELLSQNHIDIARAVLSLVPEYGRWDDLFGLMKGNLQDDVFKIVKNQLKKDKINMNENKSISLCAKWMPSGNTSSKETRKLARIFIKKFKCSEKKYRQLLSELRSYLKVIEVAMSAKKWDEINYAAVPSRANLIYKKAFLRNDRERRLEYLEKLKKGETKINSEVLFPHDIVHQYGTYNMNVDDTLEELWKGLPDYVQGNGNTICVVDTSGSMTTRASNNSNVSCMEVAYALGVYFSEKSSGKFKNKFITFSSSPILVDFSDAKTLREKLNIIDKHSICSNTNIEAVFDLILSHAKNNKLGQEELPNNILILSDFEFDSMVNINRGERPTNTFFDNMKIRFKNNGYILPRLVFWNICGRSGTIPVQNNSLGVALVSGFSPAVTKMVLSNKTDPFECLLEQLNDKRYQPVEDAIKDIISKSS</sequence>
<keyword evidence="4" id="KW-1185">Reference proteome</keyword>
<dbReference type="PANTHER" id="PTHR31373:SF27">
    <property type="entry name" value="TROVE DOMAIN-CONTAINING PROTEIN"/>
    <property type="match status" value="1"/>
</dbReference>
<dbReference type="InterPro" id="IPR058580">
    <property type="entry name" value="DUF2828"/>
</dbReference>
<feature type="domain" description="DUF7788" evidence="2">
    <location>
        <begin position="291"/>
        <end position="480"/>
    </location>
</feature>
<dbReference type="EMBL" id="MCOG01000119">
    <property type="protein sequence ID" value="ORY42690.1"/>
    <property type="molecule type" value="Genomic_DNA"/>
</dbReference>
<dbReference type="InterPro" id="IPR036465">
    <property type="entry name" value="vWFA_dom_sf"/>
</dbReference>
<evidence type="ECO:0000259" key="2">
    <source>
        <dbReference type="Pfam" id="PF25043"/>
    </source>
</evidence>
<organism evidence="3 4">
    <name type="scientific">Neocallimastix californiae</name>
    <dbReference type="NCBI Taxonomy" id="1754190"/>
    <lineage>
        <taxon>Eukaryota</taxon>
        <taxon>Fungi</taxon>
        <taxon>Fungi incertae sedis</taxon>
        <taxon>Chytridiomycota</taxon>
        <taxon>Chytridiomycota incertae sedis</taxon>
        <taxon>Neocallimastigomycetes</taxon>
        <taxon>Neocallimastigales</taxon>
        <taxon>Neocallimastigaceae</taxon>
        <taxon>Neocallimastix</taxon>
    </lineage>
</organism>
<proteinExistence type="predicted"/>
<accession>A0A1Y2C6M2</accession>